<dbReference type="InterPro" id="IPR023198">
    <property type="entry name" value="PGP-like_dom2"/>
</dbReference>
<proteinExistence type="predicted"/>
<name>A0A437Q7E6_9GAMM</name>
<keyword evidence="6" id="KW-1185">Reference proteome</keyword>
<dbReference type="GO" id="GO:0006281">
    <property type="term" value="P:DNA repair"/>
    <property type="evidence" value="ECO:0007669"/>
    <property type="project" value="TreeGrafter"/>
</dbReference>
<dbReference type="EMBL" id="SACQ01000005">
    <property type="protein sequence ID" value="RVU30427.1"/>
    <property type="molecule type" value="Genomic_DNA"/>
</dbReference>
<evidence type="ECO:0000256" key="3">
    <source>
        <dbReference type="ARBA" id="ARBA00022842"/>
    </source>
</evidence>
<keyword evidence="2 5" id="KW-0378">Hydrolase</keyword>
<dbReference type="SFLD" id="SFLDG01129">
    <property type="entry name" value="C1.5:_HAD__Beta-PGM__Phosphata"/>
    <property type="match status" value="1"/>
</dbReference>
<comment type="caution">
    <text evidence="5">The sequence shown here is derived from an EMBL/GenBank/DDBJ whole genome shotgun (WGS) entry which is preliminary data.</text>
</comment>
<dbReference type="SFLD" id="SFLDS00003">
    <property type="entry name" value="Haloacid_Dehalogenase"/>
    <property type="match status" value="1"/>
</dbReference>
<dbReference type="GO" id="GO:0005829">
    <property type="term" value="C:cytosol"/>
    <property type="evidence" value="ECO:0007669"/>
    <property type="project" value="TreeGrafter"/>
</dbReference>
<sequence>MKTLGAALFDLDGTLLDSAQDFLFILNTMRAERQMPPISYHELKPTVSEGAAAMVAHAFPKLSDTAPLKAEFLERYHQAPTAKSELYQGVEVILRHFEEQGTPWGIITNKPRHFTQPILAHFDLLERCDCLVCPEDVTHSKPAPDALLLAADILSTEPDTCIYVGDHQRDITAGNRAGMFTIAALWGYIGEADDTTQWQADTTANRIQDILPALENHFSIAAL</sequence>
<dbReference type="GO" id="GO:0008967">
    <property type="term" value="F:phosphoglycolate phosphatase activity"/>
    <property type="evidence" value="ECO:0007669"/>
    <property type="project" value="TreeGrafter"/>
</dbReference>
<reference evidence="5 6" key="1">
    <citation type="submission" date="2019-01" db="EMBL/GenBank/DDBJ databases">
        <authorList>
            <person name="Chen W.-M."/>
        </authorList>
    </citation>
    <scope>NUCLEOTIDE SEQUENCE [LARGE SCALE GENOMIC DNA]</scope>
    <source>
        <strain evidence="5 6">HPM-16</strain>
    </source>
</reference>
<dbReference type="GO" id="GO:0046872">
    <property type="term" value="F:metal ion binding"/>
    <property type="evidence" value="ECO:0007669"/>
    <property type="project" value="UniProtKB-KW"/>
</dbReference>
<dbReference type="Gene3D" id="1.10.150.240">
    <property type="entry name" value="Putative phosphatase, domain 2"/>
    <property type="match status" value="1"/>
</dbReference>
<keyword evidence="3" id="KW-0460">Magnesium</keyword>
<dbReference type="PANTHER" id="PTHR43434:SF23">
    <property type="entry name" value="PHOSPHOGLYCOLATE PHOSPHATASE"/>
    <property type="match status" value="1"/>
</dbReference>
<evidence type="ECO:0000256" key="4">
    <source>
        <dbReference type="ARBA" id="ARBA00023277"/>
    </source>
</evidence>
<dbReference type="InterPro" id="IPR050155">
    <property type="entry name" value="HAD-like_hydrolase_sf"/>
</dbReference>
<dbReference type="Gene3D" id="3.40.50.1000">
    <property type="entry name" value="HAD superfamily/HAD-like"/>
    <property type="match status" value="1"/>
</dbReference>
<dbReference type="RefSeq" id="WP_127694623.1">
    <property type="nucleotide sequence ID" value="NZ_SACQ01000005.1"/>
</dbReference>
<dbReference type="InterPro" id="IPR023214">
    <property type="entry name" value="HAD_sf"/>
</dbReference>
<protein>
    <submittedName>
        <fullName evidence="5">HAD family hydrolase</fullName>
    </submittedName>
</protein>
<evidence type="ECO:0000256" key="2">
    <source>
        <dbReference type="ARBA" id="ARBA00022801"/>
    </source>
</evidence>
<evidence type="ECO:0000313" key="6">
    <source>
        <dbReference type="Proteomes" id="UP000282818"/>
    </source>
</evidence>
<evidence type="ECO:0000313" key="5">
    <source>
        <dbReference type="EMBL" id="RVU30427.1"/>
    </source>
</evidence>
<dbReference type="InterPro" id="IPR006439">
    <property type="entry name" value="HAD-SF_hydro_IA"/>
</dbReference>
<dbReference type="Pfam" id="PF13419">
    <property type="entry name" value="HAD_2"/>
    <property type="match status" value="1"/>
</dbReference>
<dbReference type="InterPro" id="IPR036412">
    <property type="entry name" value="HAD-like_sf"/>
</dbReference>
<dbReference type="PANTHER" id="PTHR43434">
    <property type="entry name" value="PHOSPHOGLYCOLATE PHOSPHATASE"/>
    <property type="match status" value="1"/>
</dbReference>
<evidence type="ECO:0000256" key="1">
    <source>
        <dbReference type="ARBA" id="ARBA00022723"/>
    </source>
</evidence>
<dbReference type="InterPro" id="IPR041492">
    <property type="entry name" value="HAD_2"/>
</dbReference>
<keyword evidence="4" id="KW-0119">Carbohydrate metabolism</keyword>
<dbReference type="NCBIfam" id="TIGR01549">
    <property type="entry name" value="HAD-SF-IA-v1"/>
    <property type="match status" value="1"/>
</dbReference>
<dbReference type="Proteomes" id="UP000282818">
    <property type="component" value="Unassembled WGS sequence"/>
</dbReference>
<keyword evidence="1" id="KW-0479">Metal-binding</keyword>
<dbReference type="SUPFAM" id="SSF56784">
    <property type="entry name" value="HAD-like"/>
    <property type="match status" value="1"/>
</dbReference>
<dbReference type="NCBIfam" id="TIGR01509">
    <property type="entry name" value="HAD-SF-IA-v3"/>
    <property type="match status" value="1"/>
</dbReference>
<accession>A0A437Q7E6</accession>
<gene>
    <name evidence="5" type="ORF">EOE65_12360</name>
</gene>
<dbReference type="AlphaFoldDB" id="A0A437Q7E6"/>
<organism evidence="5 6">
    <name type="scientific">Neptunomonas marina</name>
    <dbReference type="NCBI Taxonomy" id="1815562"/>
    <lineage>
        <taxon>Bacteria</taxon>
        <taxon>Pseudomonadati</taxon>
        <taxon>Pseudomonadota</taxon>
        <taxon>Gammaproteobacteria</taxon>
        <taxon>Oceanospirillales</taxon>
        <taxon>Oceanospirillaceae</taxon>
        <taxon>Neptunomonas</taxon>
    </lineage>
</organism>